<accession>A0ABS3TGG3</accession>
<dbReference type="RefSeq" id="WP_208308735.1">
    <property type="nucleotide sequence ID" value="NZ_JAGETX010000013.1"/>
</dbReference>
<dbReference type="SUPFAM" id="SSF53756">
    <property type="entry name" value="UDP-Glycosyltransferase/glycogen phosphorylase"/>
    <property type="match status" value="1"/>
</dbReference>
<evidence type="ECO:0000313" key="4">
    <source>
        <dbReference type="Proteomes" id="UP000670527"/>
    </source>
</evidence>
<protein>
    <submittedName>
        <fullName evidence="3">Glycosyltransferase family 4 protein</fullName>
    </submittedName>
</protein>
<dbReference type="PANTHER" id="PTHR12526">
    <property type="entry name" value="GLYCOSYLTRANSFERASE"/>
    <property type="match status" value="1"/>
</dbReference>
<reference evidence="3 4" key="1">
    <citation type="submission" date="2021-03" db="EMBL/GenBank/DDBJ databases">
        <authorList>
            <person name="Kim M.K."/>
        </authorList>
    </citation>
    <scope>NUCLEOTIDE SEQUENCE [LARGE SCALE GENOMIC DNA]</scope>
    <source>
        <strain evidence="3 4">BT507</strain>
    </source>
</reference>
<evidence type="ECO:0000259" key="1">
    <source>
        <dbReference type="Pfam" id="PF00534"/>
    </source>
</evidence>
<sequence length="383" mass="42804">MKKTLVLVVDNSHAITGALNAIRHATGPLREQFIFAYVVPVASTGRQVLEQDGYKVYELPFVEISRRAGDLLRYVPMLFVNGWRLYRLAKREQATIIHLNDFYNLTGYIAKALSFGDIQLVTHVRFLPQSLPQMLARLWRWLAERFADRVVCVSQAVQAYFGAIEKVQVVFDPIPKTEKHPIAVVPILRQSATVELLYLSNYIPGKGQNFALAAFQQAYAQHPQLRLTFAGGDMGMSKNREFREQLETQVRKAGLGKVVTFGGFVTDVETAIKQADIVLNFSESESFSLTCLDALYYGTPLIASDCGGPAELFEDERSGLLVPNRNVGAMAAAIATLAVDAEKRRQFSAAGRVFVRQKFNPQSTYLRLGNLYKELVASRSSRT</sequence>
<dbReference type="Gene3D" id="3.40.50.2000">
    <property type="entry name" value="Glycogen Phosphorylase B"/>
    <property type="match status" value="2"/>
</dbReference>
<comment type="caution">
    <text evidence="3">The sequence shown here is derived from an EMBL/GenBank/DDBJ whole genome shotgun (WGS) entry which is preliminary data.</text>
</comment>
<keyword evidence="4" id="KW-1185">Reference proteome</keyword>
<dbReference type="Proteomes" id="UP000670527">
    <property type="component" value="Unassembled WGS sequence"/>
</dbReference>
<evidence type="ECO:0000259" key="2">
    <source>
        <dbReference type="Pfam" id="PF13439"/>
    </source>
</evidence>
<dbReference type="InterPro" id="IPR001296">
    <property type="entry name" value="Glyco_trans_1"/>
</dbReference>
<name>A0ABS3TGG3_9BACT</name>
<feature type="domain" description="Glycosyl transferase family 1" evidence="1">
    <location>
        <begin position="195"/>
        <end position="352"/>
    </location>
</feature>
<dbReference type="Pfam" id="PF00534">
    <property type="entry name" value="Glycos_transf_1"/>
    <property type="match status" value="1"/>
</dbReference>
<dbReference type="EMBL" id="JAGETX010000013">
    <property type="protein sequence ID" value="MBO3272483.1"/>
    <property type="molecule type" value="Genomic_DNA"/>
</dbReference>
<dbReference type="CDD" id="cd03801">
    <property type="entry name" value="GT4_PimA-like"/>
    <property type="match status" value="1"/>
</dbReference>
<evidence type="ECO:0000313" key="3">
    <source>
        <dbReference type="EMBL" id="MBO3272483.1"/>
    </source>
</evidence>
<organism evidence="3 4">
    <name type="scientific">Hymenobacter defluvii</name>
    <dbReference type="NCBI Taxonomy" id="2054411"/>
    <lineage>
        <taxon>Bacteria</taxon>
        <taxon>Pseudomonadati</taxon>
        <taxon>Bacteroidota</taxon>
        <taxon>Cytophagia</taxon>
        <taxon>Cytophagales</taxon>
        <taxon>Hymenobacteraceae</taxon>
        <taxon>Hymenobacter</taxon>
    </lineage>
</organism>
<feature type="domain" description="Glycosyltransferase subfamily 4-like N-terminal" evidence="2">
    <location>
        <begin position="62"/>
        <end position="162"/>
    </location>
</feature>
<gene>
    <name evidence="3" type="ORF">J4D97_17650</name>
</gene>
<dbReference type="PANTHER" id="PTHR12526:SF630">
    <property type="entry name" value="GLYCOSYLTRANSFERASE"/>
    <property type="match status" value="1"/>
</dbReference>
<proteinExistence type="predicted"/>
<dbReference type="InterPro" id="IPR028098">
    <property type="entry name" value="Glyco_trans_4-like_N"/>
</dbReference>
<dbReference type="Pfam" id="PF13439">
    <property type="entry name" value="Glyco_transf_4"/>
    <property type="match status" value="1"/>
</dbReference>